<proteinExistence type="predicted"/>
<evidence type="ECO:0000313" key="3">
    <source>
        <dbReference type="Proteomes" id="UP000075635"/>
    </source>
</evidence>
<feature type="region of interest" description="Disordered" evidence="1">
    <location>
        <begin position="33"/>
        <end position="90"/>
    </location>
</feature>
<reference evidence="2 3" key="1">
    <citation type="submission" date="2014-02" db="EMBL/GenBank/DDBJ databases">
        <title>The small core and large imbalanced accessory genome model reveals a collaborative survival strategy of Sorangium cellulosum strains in nature.</title>
        <authorList>
            <person name="Han K."/>
            <person name="Peng R."/>
            <person name="Blom J."/>
            <person name="Li Y.-Z."/>
        </authorList>
    </citation>
    <scope>NUCLEOTIDE SEQUENCE [LARGE SCALE GENOMIC DNA]</scope>
    <source>
        <strain evidence="2 3">So0011-07</strain>
    </source>
</reference>
<sequence length="90" mass="9495">MDATARVLWVSEGPHLAGRFLRFDLARLLDPAFDPARDTAEPKALPEDPLLTRGDYAAWERAGSPHPGGELGSDAADPSASDGERDGGAP</sequence>
<protein>
    <submittedName>
        <fullName evidence="2">Uncharacterized protein</fullName>
    </submittedName>
</protein>
<dbReference type="Proteomes" id="UP000075635">
    <property type="component" value="Unassembled WGS sequence"/>
</dbReference>
<organism evidence="2 3">
    <name type="scientific">Sorangium cellulosum</name>
    <name type="common">Polyangium cellulosum</name>
    <dbReference type="NCBI Taxonomy" id="56"/>
    <lineage>
        <taxon>Bacteria</taxon>
        <taxon>Pseudomonadati</taxon>
        <taxon>Myxococcota</taxon>
        <taxon>Polyangia</taxon>
        <taxon>Polyangiales</taxon>
        <taxon>Polyangiaceae</taxon>
        <taxon>Sorangium</taxon>
    </lineage>
</organism>
<name>A0A150RIR6_SORCE</name>
<dbReference type="EMBL" id="JEMB01002577">
    <property type="protein sequence ID" value="KYF80112.1"/>
    <property type="molecule type" value="Genomic_DNA"/>
</dbReference>
<gene>
    <name evidence="2" type="ORF">BE17_47500</name>
</gene>
<dbReference type="AlphaFoldDB" id="A0A150RIR6"/>
<comment type="caution">
    <text evidence="2">The sequence shown here is derived from an EMBL/GenBank/DDBJ whole genome shotgun (WGS) entry which is preliminary data.</text>
</comment>
<evidence type="ECO:0000313" key="2">
    <source>
        <dbReference type="EMBL" id="KYF80112.1"/>
    </source>
</evidence>
<evidence type="ECO:0000256" key="1">
    <source>
        <dbReference type="SAM" id="MobiDB-lite"/>
    </source>
</evidence>
<accession>A0A150RIR6</accession>
<feature type="compositionally biased region" description="Basic and acidic residues" evidence="1">
    <location>
        <begin position="35"/>
        <end position="46"/>
    </location>
</feature>